<dbReference type="SUPFAM" id="SSF81383">
    <property type="entry name" value="F-box domain"/>
    <property type="match status" value="1"/>
</dbReference>
<proteinExistence type="predicted"/>
<evidence type="ECO:0000313" key="3">
    <source>
        <dbReference type="Proteomes" id="UP000006352"/>
    </source>
</evidence>
<feature type="domain" description="F-box" evidence="1">
    <location>
        <begin position="1"/>
        <end position="46"/>
    </location>
</feature>
<evidence type="ECO:0000313" key="2">
    <source>
        <dbReference type="EMBL" id="CCM05194.1"/>
    </source>
</evidence>
<dbReference type="Gene3D" id="1.20.1280.50">
    <property type="match status" value="1"/>
</dbReference>
<dbReference type="InterPro" id="IPR001810">
    <property type="entry name" value="F-box_dom"/>
</dbReference>
<keyword evidence="3" id="KW-1185">Reference proteome</keyword>
<dbReference type="OrthoDB" id="3256413at2759"/>
<name>J4H4L4_9APHY</name>
<dbReference type="RefSeq" id="XP_012184477.1">
    <property type="nucleotide sequence ID" value="XM_012329087.1"/>
</dbReference>
<protein>
    <recommendedName>
        <fullName evidence="1">F-box domain-containing protein</fullName>
    </recommendedName>
</protein>
<sequence length="501" mass="56847">MSLSALPPELIVNILLALDWRDLLRCKRINRYFNSVTEDTLLQYKLELAIAGIEDGPPSSLGPSERLKKLRAHQEAWLTLQYSSQKAVPMLQGKVWELYGGVLSQARRADVLSFRRLPSALRGIDEHEWAVQVDFPIRDFGIDPSQDLLVALEQPQPFSETIHVHLRTLSTGTPHPAGPSTALLVHTTNSSDHYAIQISGDFLGILFIGHEQFPDDCLIWNWKTGTLLQWITGREIGSISFLSDRHIILGVIDRLSNNTRQTVASEPELVVIDFLQPHPEKIDIWDMAFACTFHYPRLAPRALPLAFSIRSDPAPLWPSRDSQVPFYTARTDRLLVLTFWVAEADQIRTILLFTLASTILSHVNAVQDMARQRFSWEQWGPEGSCMMSNLFGHSSVWVCYVFGTRFVARGGPREIKVYDFNVLPYERRMAQSDVKGRGDGKRKACVFREGETFEGEVATALPYHMRSLSVEEDFEAVMVSEDSLITLTSLGRGRKYRIFTF</sequence>
<dbReference type="EMBL" id="HE797181">
    <property type="protein sequence ID" value="CCM05194.1"/>
    <property type="molecule type" value="Genomic_DNA"/>
</dbReference>
<accession>J4H4L4</accession>
<gene>
    <name evidence="2" type="ORF">FIBRA_07403</name>
</gene>
<reference evidence="2 3" key="1">
    <citation type="journal article" date="2012" name="Appl. Environ. Microbiol.">
        <title>Short-read sequencing for genomic analysis of the brown rot fungus Fibroporia radiculosa.</title>
        <authorList>
            <person name="Tang J.D."/>
            <person name="Perkins A.D."/>
            <person name="Sonstegard T.S."/>
            <person name="Schroeder S.G."/>
            <person name="Burgess S.C."/>
            <person name="Diehl S.V."/>
        </authorList>
    </citation>
    <scope>NUCLEOTIDE SEQUENCE [LARGE SCALE GENOMIC DNA]</scope>
    <source>
        <strain evidence="2 3">TFFH 294</strain>
    </source>
</reference>
<dbReference type="HOGENOM" id="CLU_007279_3_1_1"/>
<dbReference type="AlphaFoldDB" id="J4H4L4"/>
<dbReference type="Pfam" id="PF12937">
    <property type="entry name" value="F-box-like"/>
    <property type="match status" value="1"/>
</dbReference>
<evidence type="ECO:0000259" key="1">
    <source>
        <dbReference type="PROSITE" id="PS50181"/>
    </source>
</evidence>
<dbReference type="InParanoid" id="J4H4L4"/>
<dbReference type="InterPro" id="IPR036047">
    <property type="entry name" value="F-box-like_dom_sf"/>
</dbReference>
<dbReference type="GeneID" id="24100105"/>
<organism evidence="2 3">
    <name type="scientific">Fibroporia radiculosa</name>
    <dbReference type="NCBI Taxonomy" id="599839"/>
    <lineage>
        <taxon>Eukaryota</taxon>
        <taxon>Fungi</taxon>
        <taxon>Dikarya</taxon>
        <taxon>Basidiomycota</taxon>
        <taxon>Agaricomycotina</taxon>
        <taxon>Agaricomycetes</taxon>
        <taxon>Polyporales</taxon>
        <taxon>Fibroporiaceae</taxon>
        <taxon>Fibroporia</taxon>
    </lineage>
</organism>
<dbReference type="Proteomes" id="UP000006352">
    <property type="component" value="Unassembled WGS sequence"/>
</dbReference>
<dbReference type="PROSITE" id="PS50181">
    <property type="entry name" value="FBOX"/>
    <property type="match status" value="1"/>
</dbReference>